<dbReference type="AlphaFoldDB" id="C8XJ59"/>
<dbReference type="RefSeq" id="WP_015747416.1">
    <property type="nucleotide sequence ID" value="NC_013235.1"/>
</dbReference>
<name>C8XJ59_NAKMY</name>
<dbReference type="HOGENOM" id="CLU_128227_2_1_11"/>
<dbReference type="Proteomes" id="UP000002218">
    <property type="component" value="Chromosome"/>
</dbReference>
<gene>
    <name evidence="3" type="ordered locus">Namu_2146</name>
</gene>
<dbReference type="InterPro" id="IPR019933">
    <property type="entry name" value="DivIVA_domain"/>
</dbReference>
<keyword evidence="2" id="KW-0812">Transmembrane</keyword>
<dbReference type="EMBL" id="CP001737">
    <property type="protein sequence ID" value="ACV78524.1"/>
    <property type="molecule type" value="Genomic_DNA"/>
</dbReference>
<dbReference type="OrthoDB" id="3404379at2"/>
<dbReference type="InParanoid" id="C8XJ59"/>
<evidence type="ECO:0000313" key="3">
    <source>
        <dbReference type="EMBL" id="ACV78524.1"/>
    </source>
</evidence>
<protein>
    <recommendedName>
        <fullName evidence="5">DivIVA domain protein</fullName>
    </recommendedName>
</protein>
<dbReference type="STRING" id="479431.Namu_2146"/>
<proteinExistence type="predicted"/>
<feature type="transmembrane region" description="Helical" evidence="2">
    <location>
        <begin position="6"/>
        <end position="26"/>
    </location>
</feature>
<evidence type="ECO:0000256" key="1">
    <source>
        <dbReference type="SAM" id="MobiDB-lite"/>
    </source>
</evidence>
<dbReference type="NCBIfam" id="TIGR03544">
    <property type="entry name" value="DivI1A_domain"/>
    <property type="match status" value="1"/>
</dbReference>
<dbReference type="eggNOG" id="COG3599">
    <property type="taxonomic scope" value="Bacteria"/>
</dbReference>
<evidence type="ECO:0000313" key="4">
    <source>
        <dbReference type="Proteomes" id="UP000002218"/>
    </source>
</evidence>
<reference evidence="3 4" key="2">
    <citation type="journal article" date="2010" name="Stand. Genomic Sci.">
        <title>Complete genome sequence of Nakamurella multipartita type strain (Y-104).</title>
        <authorList>
            <person name="Tice H."/>
            <person name="Mayilraj S."/>
            <person name="Sims D."/>
            <person name="Lapidus A."/>
            <person name="Nolan M."/>
            <person name="Lucas S."/>
            <person name="Glavina Del Rio T."/>
            <person name="Copeland A."/>
            <person name="Cheng J.F."/>
            <person name="Meincke L."/>
            <person name="Bruce D."/>
            <person name="Goodwin L."/>
            <person name="Pitluck S."/>
            <person name="Ivanova N."/>
            <person name="Mavromatis K."/>
            <person name="Ovchinnikova G."/>
            <person name="Pati A."/>
            <person name="Chen A."/>
            <person name="Palaniappan K."/>
            <person name="Land M."/>
            <person name="Hauser L."/>
            <person name="Chang Y.J."/>
            <person name="Jeffries C.D."/>
            <person name="Detter J.C."/>
            <person name="Brettin T."/>
            <person name="Rohde M."/>
            <person name="Goker M."/>
            <person name="Bristow J."/>
            <person name="Eisen J.A."/>
            <person name="Markowitz V."/>
            <person name="Hugenholtz P."/>
            <person name="Kyrpides N.C."/>
            <person name="Klenk H.P."/>
            <person name="Chen F."/>
        </authorList>
    </citation>
    <scope>NUCLEOTIDE SEQUENCE [LARGE SCALE GENOMIC DNA]</scope>
    <source>
        <strain evidence="4">ATCC 700099 / DSM 44233 / CIP 104796 / JCM 9543 / NBRC 105858 / Y-104</strain>
    </source>
</reference>
<reference evidence="4" key="1">
    <citation type="submission" date="2009-09" db="EMBL/GenBank/DDBJ databases">
        <title>The complete genome of Nakamurella multipartita DSM 44233.</title>
        <authorList>
            <consortium name="US DOE Joint Genome Institute (JGI-PGF)"/>
            <person name="Lucas S."/>
            <person name="Copeland A."/>
            <person name="Lapidus A."/>
            <person name="Glavina del Rio T."/>
            <person name="Dalin E."/>
            <person name="Tice H."/>
            <person name="Bruce D."/>
            <person name="Goodwin L."/>
            <person name="Pitluck S."/>
            <person name="Kyrpides N."/>
            <person name="Mavromatis K."/>
            <person name="Ivanova N."/>
            <person name="Ovchinnikova G."/>
            <person name="Sims D."/>
            <person name="Meincke L."/>
            <person name="Brettin T."/>
            <person name="Detter J.C."/>
            <person name="Han C."/>
            <person name="Larimer F."/>
            <person name="Land M."/>
            <person name="Hauser L."/>
            <person name="Markowitz V."/>
            <person name="Cheng J.-F."/>
            <person name="Hugenholtz P."/>
            <person name="Woyke T."/>
            <person name="Wu D."/>
            <person name="Klenk H.-P."/>
            <person name="Eisen J.A."/>
        </authorList>
    </citation>
    <scope>NUCLEOTIDE SEQUENCE [LARGE SCALE GENOMIC DNA]</scope>
    <source>
        <strain evidence="4">ATCC 700099 / DSM 44233 / CIP 104796 / JCM 9543 / NBRC 105858 / Y-104</strain>
    </source>
</reference>
<evidence type="ECO:0008006" key="5">
    <source>
        <dbReference type="Google" id="ProtNLM"/>
    </source>
</evidence>
<keyword evidence="2" id="KW-1133">Transmembrane helix</keyword>
<feature type="compositionally biased region" description="Low complexity" evidence="1">
    <location>
        <begin position="109"/>
        <end position="126"/>
    </location>
</feature>
<accession>C8XJ59</accession>
<evidence type="ECO:0000256" key="2">
    <source>
        <dbReference type="SAM" id="Phobius"/>
    </source>
</evidence>
<dbReference type="KEGG" id="nml:Namu_2146"/>
<keyword evidence="2" id="KW-0472">Membrane</keyword>
<feature type="region of interest" description="Disordered" evidence="1">
    <location>
        <begin position="86"/>
        <end position="126"/>
    </location>
</feature>
<keyword evidence="4" id="KW-1185">Reference proteome</keyword>
<dbReference type="Gene3D" id="6.10.250.660">
    <property type="match status" value="1"/>
</dbReference>
<sequence length="126" mass="13352">MTTVLQYLVIAAVIGGIVFALTVFLFGRGEQMAALPPHTSPTELPDQGMTGQDVRSVRFAMALRGYRMSDVDWALERMATEIDSLRAQLDQRSPVPVGSGLQDRPDEPAGPGTAGDAAPHAAGETS</sequence>
<organism evidence="3 4">
    <name type="scientific">Nakamurella multipartita (strain ATCC 700099 / DSM 44233 / CIP 104796 / JCM 9543 / NBRC 105858 / Y-104)</name>
    <name type="common">Microsphaera multipartita</name>
    <dbReference type="NCBI Taxonomy" id="479431"/>
    <lineage>
        <taxon>Bacteria</taxon>
        <taxon>Bacillati</taxon>
        <taxon>Actinomycetota</taxon>
        <taxon>Actinomycetes</taxon>
        <taxon>Nakamurellales</taxon>
        <taxon>Nakamurellaceae</taxon>
        <taxon>Nakamurella</taxon>
    </lineage>
</organism>